<dbReference type="OrthoDB" id="9786134at2"/>
<keyword evidence="1" id="KW-0813">Transport</keyword>
<evidence type="ECO:0000313" key="11">
    <source>
        <dbReference type="Proteomes" id="UP000319732"/>
    </source>
</evidence>
<comment type="caution">
    <text evidence="10">The sequence shown here is derived from an EMBL/GenBank/DDBJ whole genome shotgun (WGS) entry which is preliminary data.</text>
</comment>
<gene>
    <name evidence="10" type="ORF">FKG94_00995</name>
</gene>
<feature type="transmembrane region" description="Helical" evidence="9">
    <location>
        <begin position="227"/>
        <end position="246"/>
    </location>
</feature>
<dbReference type="InterPro" id="IPR004338">
    <property type="entry name" value="NqrB/RnfD"/>
</dbReference>
<proteinExistence type="predicted"/>
<evidence type="ECO:0000256" key="5">
    <source>
        <dbReference type="ARBA" id="ARBA00022692"/>
    </source>
</evidence>
<dbReference type="Pfam" id="PF03116">
    <property type="entry name" value="NQR2_RnfD_RnfE"/>
    <property type="match status" value="1"/>
</dbReference>
<protein>
    <submittedName>
        <fullName evidence="10">RnfABCDGE type electron transport complex subunit D</fullName>
    </submittedName>
</protein>
<accession>A0A545U9M3</accession>
<evidence type="ECO:0000313" key="10">
    <source>
        <dbReference type="EMBL" id="TQV86161.1"/>
    </source>
</evidence>
<dbReference type="Proteomes" id="UP000319732">
    <property type="component" value="Unassembled WGS sequence"/>
</dbReference>
<keyword evidence="4" id="KW-0288">FMN</keyword>
<evidence type="ECO:0000256" key="3">
    <source>
        <dbReference type="ARBA" id="ARBA00022630"/>
    </source>
</evidence>
<dbReference type="RefSeq" id="WP_142902313.1">
    <property type="nucleotide sequence ID" value="NZ_ML660087.1"/>
</dbReference>
<evidence type="ECO:0000256" key="9">
    <source>
        <dbReference type="SAM" id="Phobius"/>
    </source>
</evidence>
<feature type="transmembrane region" description="Helical" evidence="9">
    <location>
        <begin position="177"/>
        <end position="195"/>
    </location>
</feature>
<reference evidence="10 11" key="1">
    <citation type="submission" date="2019-06" db="EMBL/GenBank/DDBJ databases">
        <title>Whole genome sequence for Cellvibrionaceae sp. R142.</title>
        <authorList>
            <person name="Wang G."/>
        </authorList>
    </citation>
    <scope>NUCLEOTIDE SEQUENCE [LARGE SCALE GENOMIC DNA]</scope>
    <source>
        <strain evidence="10 11">R142</strain>
    </source>
</reference>
<evidence type="ECO:0000256" key="1">
    <source>
        <dbReference type="ARBA" id="ARBA00022448"/>
    </source>
</evidence>
<keyword evidence="11" id="KW-1185">Reference proteome</keyword>
<feature type="transmembrane region" description="Helical" evidence="9">
    <location>
        <begin position="267"/>
        <end position="286"/>
    </location>
</feature>
<dbReference type="AlphaFoldDB" id="A0A545U9M3"/>
<keyword evidence="5 9" id="KW-0812">Transmembrane</keyword>
<evidence type="ECO:0000256" key="6">
    <source>
        <dbReference type="ARBA" id="ARBA00022967"/>
    </source>
</evidence>
<feature type="transmembrane region" description="Helical" evidence="9">
    <location>
        <begin position="202"/>
        <end position="221"/>
    </location>
</feature>
<evidence type="ECO:0000256" key="2">
    <source>
        <dbReference type="ARBA" id="ARBA00022553"/>
    </source>
</evidence>
<evidence type="ECO:0000256" key="7">
    <source>
        <dbReference type="ARBA" id="ARBA00022989"/>
    </source>
</evidence>
<feature type="transmembrane region" description="Helical" evidence="9">
    <location>
        <begin position="144"/>
        <end position="165"/>
    </location>
</feature>
<feature type="transmembrane region" description="Helical" evidence="9">
    <location>
        <begin position="106"/>
        <end position="124"/>
    </location>
</feature>
<evidence type="ECO:0000256" key="8">
    <source>
        <dbReference type="ARBA" id="ARBA00023136"/>
    </source>
</evidence>
<keyword evidence="3" id="KW-0285">Flavoprotein</keyword>
<keyword evidence="6" id="KW-1278">Translocase</keyword>
<name>A0A545U9M3_9GAMM</name>
<evidence type="ECO:0000256" key="4">
    <source>
        <dbReference type="ARBA" id="ARBA00022643"/>
    </source>
</evidence>
<organism evidence="10 11">
    <name type="scientific">Exilibacterium tricleocarpae</name>
    <dbReference type="NCBI Taxonomy" id="2591008"/>
    <lineage>
        <taxon>Bacteria</taxon>
        <taxon>Pseudomonadati</taxon>
        <taxon>Pseudomonadota</taxon>
        <taxon>Gammaproteobacteria</taxon>
        <taxon>Cellvibrionales</taxon>
        <taxon>Cellvibrionaceae</taxon>
        <taxon>Exilibacterium</taxon>
    </lineage>
</organism>
<keyword evidence="8 9" id="KW-0472">Membrane</keyword>
<dbReference type="EMBL" id="VHSG01000002">
    <property type="protein sequence ID" value="TQV86161.1"/>
    <property type="molecule type" value="Genomic_DNA"/>
</dbReference>
<keyword evidence="7 9" id="KW-1133">Transmembrane helix</keyword>
<sequence>MNKQMQWVAARRFGGLLRFSLALTALNILGHSILGFEMAPITPFFTVSVAILFQLSIDVLEGYAFNKEPAYLRLKGRELIAHFLPAYITSLAIGMLLFSNGSLGELAFAVIIAIASKQLIKAPFSFIDKTNPEKPVKRTSYRHFLNPSNFGISVTLLVCPWVGIAPPYQFAEGLVGIWDWIIPLVLLCAGSFLNWRFTDRLVLIISWFFFFVVQAAVRAWWHDTSLVAGLIPMTGIAFILFSFYMITDPPTSPASKRGQILFGLSNAVLYAFFMEINVVFGLFYALTITTFVRGLYCWWAYASQKFSFAGIRYGYQLSRAK</sequence>
<feature type="transmembrane region" description="Helical" evidence="9">
    <location>
        <begin position="40"/>
        <end position="60"/>
    </location>
</feature>
<keyword evidence="2" id="KW-0597">Phosphoprotein</keyword>
<feature type="transmembrane region" description="Helical" evidence="9">
    <location>
        <begin position="80"/>
        <end position="100"/>
    </location>
</feature>